<dbReference type="HAMAP" id="MF_00625">
    <property type="entry name" value="SelD"/>
    <property type="match status" value="1"/>
</dbReference>
<evidence type="ECO:0000259" key="10">
    <source>
        <dbReference type="Pfam" id="PF00586"/>
    </source>
</evidence>
<evidence type="ECO:0000256" key="5">
    <source>
        <dbReference type="ARBA" id="ARBA00022777"/>
    </source>
</evidence>
<reference evidence="13" key="1">
    <citation type="submission" date="2018-05" db="EMBL/GenBank/DDBJ databases">
        <authorList>
            <person name="Liu B.-T."/>
        </authorList>
    </citation>
    <scope>NUCLEOTIDE SEQUENCE [LARGE SCALE GENOMIC DNA]</scope>
    <source>
        <strain evidence="13">WD6-1</strain>
    </source>
</reference>
<dbReference type="PANTHER" id="PTHR10256:SF0">
    <property type="entry name" value="INACTIVE SELENIDE, WATER DIKINASE-LIKE PROTEIN-RELATED"/>
    <property type="match status" value="1"/>
</dbReference>
<feature type="binding site" description="in other chain" evidence="9">
    <location>
        <position position="93"/>
    </location>
    <ligand>
        <name>ATP</name>
        <dbReference type="ChEBI" id="CHEBI:30616"/>
        <note>ligand shared between dimeric partners</note>
    </ligand>
</feature>
<keyword evidence="6 9" id="KW-0067">ATP-binding</keyword>
<dbReference type="EMBL" id="QEXV01000003">
    <property type="protein sequence ID" value="PWE17182.1"/>
    <property type="molecule type" value="Genomic_DNA"/>
</dbReference>
<comment type="function">
    <text evidence="9">Synthesizes selenophosphate from selenide and ATP.</text>
</comment>
<dbReference type="RefSeq" id="WP_109252413.1">
    <property type="nucleotide sequence ID" value="NZ_QEXV01000003.1"/>
</dbReference>
<evidence type="ECO:0000256" key="7">
    <source>
        <dbReference type="ARBA" id="ARBA00022842"/>
    </source>
</evidence>
<evidence type="ECO:0000256" key="2">
    <source>
        <dbReference type="ARBA" id="ARBA00022679"/>
    </source>
</evidence>
<evidence type="ECO:0000256" key="3">
    <source>
        <dbReference type="ARBA" id="ARBA00022723"/>
    </source>
</evidence>
<evidence type="ECO:0000256" key="6">
    <source>
        <dbReference type="ARBA" id="ARBA00022840"/>
    </source>
</evidence>
<feature type="domain" description="PurM-like N-terminal" evidence="10">
    <location>
        <begin position="52"/>
        <end position="159"/>
    </location>
</feature>
<dbReference type="FunFam" id="3.90.650.10:FF:000004">
    <property type="entry name" value="Selenide, water dikinase"/>
    <property type="match status" value="1"/>
</dbReference>
<keyword evidence="7 9" id="KW-0460">Magnesium</keyword>
<dbReference type="Gene3D" id="3.30.1330.10">
    <property type="entry name" value="PurM-like, N-terminal domain"/>
    <property type="match status" value="1"/>
</dbReference>
<feature type="binding site" evidence="9">
    <location>
        <position position="53"/>
    </location>
    <ligand>
        <name>Mg(2+)</name>
        <dbReference type="ChEBI" id="CHEBI:18420"/>
    </ligand>
</feature>
<feature type="site" description="Important for catalytic activity" evidence="9">
    <location>
        <position position="22"/>
    </location>
</feature>
<evidence type="ECO:0000313" key="13">
    <source>
        <dbReference type="Proteomes" id="UP000245168"/>
    </source>
</evidence>
<dbReference type="GO" id="GO:0000287">
    <property type="term" value="F:magnesium ion binding"/>
    <property type="evidence" value="ECO:0007669"/>
    <property type="project" value="UniProtKB-UniRule"/>
</dbReference>
<dbReference type="OrthoDB" id="9767928at2"/>
<comment type="cofactor">
    <cofactor evidence="9">
        <name>Mg(2+)</name>
        <dbReference type="ChEBI" id="CHEBI:18420"/>
    </cofactor>
    <text evidence="9">Binds 1 Mg(2+) ion per monomer.</text>
</comment>
<organism evidence="12 13">
    <name type="scientific">Marinicauda salina</name>
    <dbReference type="NCBI Taxonomy" id="2135793"/>
    <lineage>
        <taxon>Bacteria</taxon>
        <taxon>Pseudomonadati</taxon>
        <taxon>Pseudomonadota</taxon>
        <taxon>Alphaproteobacteria</taxon>
        <taxon>Maricaulales</taxon>
        <taxon>Maricaulaceae</taxon>
        <taxon>Marinicauda</taxon>
    </lineage>
</organism>
<evidence type="ECO:0000256" key="9">
    <source>
        <dbReference type="HAMAP-Rule" id="MF_00625"/>
    </source>
</evidence>
<name>A0A2U2BT36_9PROT</name>
<proteinExistence type="inferred from homology"/>
<keyword evidence="3 9" id="KW-0479">Metal-binding</keyword>
<dbReference type="InterPro" id="IPR004536">
    <property type="entry name" value="SPS/SelD"/>
</dbReference>
<dbReference type="FunFam" id="3.30.1330.10:FF:000003">
    <property type="entry name" value="Selenide, water dikinase"/>
    <property type="match status" value="1"/>
</dbReference>
<comment type="caution">
    <text evidence="12">The sequence shown here is derived from an EMBL/GenBank/DDBJ whole genome shotgun (WGS) entry which is preliminary data.</text>
</comment>
<protein>
    <recommendedName>
        <fullName evidence="9">Selenide, water dikinase</fullName>
        <ecNumber evidence="9">2.7.9.3</ecNumber>
    </recommendedName>
    <alternativeName>
        <fullName evidence="9">Selenium donor protein</fullName>
    </alternativeName>
    <alternativeName>
        <fullName evidence="9">Selenophosphate synthase</fullName>
    </alternativeName>
</protein>
<gene>
    <name evidence="9" type="primary">selD</name>
    <name evidence="12" type="ORF">DDZ18_05655</name>
</gene>
<accession>A0A2U2BT36</accession>
<dbReference type="PIRSF" id="PIRSF036407">
    <property type="entry name" value="Selenphspht_syn"/>
    <property type="match status" value="1"/>
</dbReference>
<dbReference type="EC" id="2.7.9.3" evidence="9"/>
<dbReference type="Pfam" id="PF00586">
    <property type="entry name" value="AIRS"/>
    <property type="match status" value="1"/>
</dbReference>
<comment type="subunit">
    <text evidence="9">Homodimer.</text>
</comment>
<dbReference type="NCBIfam" id="TIGR00476">
    <property type="entry name" value="selD"/>
    <property type="match status" value="1"/>
</dbReference>
<dbReference type="PANTHER" id="PTHR10256">
    <property type="entry name" value="SELENIDE, WATER DIKINASE"/>
    <property type="match status" value="1"/>
</dbReference>
<evidence type="ECO:0000256" key="1">
    <source>
        <dbReference type="ARBA" id="ARBA00008026"/>
    </source>
</evidence>
<comment type="catalytic activity">
    <reaction evidence="9">
        <text>hydrogenselenide + ATP + H2O = selenophosphate + AMP + phosphate + 2 H(+)</text>
        <dbReference type="Rhea" id="RHEA:18737"/>
        <dbReference type="ChEBI" id="CHEBI:15377"/>
        <dbReference type="ChEBI" id="CHEBI:15378"/>
        <dbReference type="ChEBI" id="CHEBI:16144"/>
        <dbReference type="ChEBI" id="CHEBI:29317"/>
        <dbReference type="ChEBI" id="CHEBI:30616"/>
        <dbReference type="ChEBI" id="CHEBI:43474"/>
        <dbReference type="ChEBI" id="CHEBI:456215"/>
        <dbReference type="EC" id="2.7.9.3"/>
    </reaction>
</comment>
<feature type="binding site" description="in other chain" evidence="9">
    <location>
        <position position="70"/>
    </location>
    <ligand>
        <name>ATP</name>
        <dbReference type="ChEBI" id="CHEBI:30616"/>
        <note>ligand shared between dimeric partners</note>
    </ligand>
</feature>
<dbReference type="InterPro" id="IPR023061">
    <property type="entry name" value="SelD_I"/>
</dbReference>
<dbReference type="GO" id="GO:0004756">
    <property type="term" value="F:selenide, water dikinase activity"/>
    <property type="evidence" value="ECO:0007669"/>
    <property type="project" value="UniProtKB-UniRule"/>
</dbReference>
<dbReference type="InterPro" id="IPR016188">
    <property type="entry name" value="PurM-like_N"/>
</dbReference>
<dbReference type="CDD" id="cd02195">
    <property type="entry name" value="SelD"/>
    <property type="match status" value="1"/>
</dbReference>
<dbReference type="SUPFAM" id="SSF56042">
    <property type="entry name" value="PurM C-terminal domain-like"/>
    <property type="match status" value="1"/>
</dbReference>
<evidence type="ECO:0000256" key="8">
    <source>
        <dbReference type="ARBA" id="ARBA00023266"/>
    </source>
</evidence>
<keyword evidence="4 9" id="KW-0547">Nucleotide-binding</keyword>
<feature type="binding site" evidence="9">
    <location>
        <begin position="141"/>
        <end position="143"/>
    </location>
    <ligand>
        <name>ATP</name>
        <dbReference type="ChEBI" id="CHEBI:30616"/>
        <note>ligand shared between dimeric partners</note>
    </ligand>
</feature>
<dbReference type="InterPro" id="IPR036921">
    <property type="entry name" value="PurM-like_N_sf"/>
</dbReference>
<evidence type="ECO:0000259" key="11">
    <source>
        <dbReference type="Pfam" id="PF02769"/>
    </source>
</evidence>
<sequence length="350" mass="35441">MTDSPTAPTLTSLARGGGCGCKLDPGVLDEILARTPLAGGFPDLIVDAAGRDDAAVYRLGPDQAIVATTDFFAPVVDDPDAFGRIAATNALSDVYAMGGKPIFCLALLGVPVGEVPAETIRAILEGGRAVAEAAGAPIAGGHSIDAAEPFYGLVALGLVHPDRILANAGARPGDALILGKPLGIGVFSAALKRGLLSDDDYARMIASTTLMNTPGADLAELDGVHAATDVTGFGLLGHLSEVCQASGVRAVVERAAVPVFDGARRLAGEGVRTGASGRNWTAVSPLVETPSDWNDLDRDLLCDPQTSGGLLVSCAPEAVDAVLEVFARHGHESAAVVGKIAQGAPTIAVT</sequence>
<feature type="binding site" description="in other chain" evidence="9">
    <location>
        <position position="22"/>
    </location>
    <ligand>
        <name>ATP</name>
        <dbReference type="ChEBI" id="CHEBI:30616"/>
        <note>ligand shared between dimeric partners</note>
    </ligand>
</feature>
<dbReference type="GO" id="GO:0016260">
    <property type="term" value="P:selenocysteine biosynthetic process"/>
    <property type="evidence" value="ECO:0007669"/>
    <property type="project" value="InterPro"/>
</dbReference>
<keyword evidence="8 9" id="KW-0711">Selenium</keyword>
<feature type="binding site" evidence="9">
    <location>
        <position position="93"/>
    </location>
    <ligand>
        <name>Mg(2+)</name>
        <dbReference type="ChEBI" id="CHEBI:18420"/>
    </ligand>
</feature>
<feature type="domain" description="PurM-like C-terminal" evidence="11">
    <location>
        <begin position="171"/>
        <end position="343"/>
    </location>
</feature>
<comment type="similarity">
    <text evidence="1 9">Belongs to the selenophosphate synthase 1 family. Class I subfamily.</text>
</comment>
<dbReference type="GO" id="GO:0005524">
    <property type="term" value="F:ATP binding"/>
    <property type="evidence" value="ECO:0007669"/>
    <property type="project" value="UniProtKB-UniRule"/>
</dbReference>
<dbReference type="GO" id="GO:0005737">
    <property type="term" value="C:cytoplasm"/>
    <property type="evidence" value="ECO:0007669"/>
    <property type="project" value="TreeGrafter"/>
</dbReference>
<evidence type="ECO:0000313" key="12">
    <source>
        <dbReference type="EMBL" id="PWE17182.1"/>
    </source>
</evidence>
<dbReference type="Gene3D" id="3.90.650.10">
    <property type="entry name" value="PurM-like C-terminal domain"/>
    <property type="match status" value="1"/>
</dbReference>
<keyword evidence="2 9" id="KW-0808">Transferase</keyword>
<dbReference type="Pfam" id="PF02769">
    <property type="entry name" value="AIRS_C"/>
    <property type="match status" value="1"/>
</dbReference>
<dbReference type="InterPro" id="IPR036676">
    <property type="entry name" value="PurM-like_C_sf"/>
</dbReference>
<keyword evidence="5 9" id="KW-0418">Kinase</keyword>
<feature type="binding site" description="in other chain" evidence="9">
    <location>
        <begin position="50"/>
        <end position="52"/>
    </location>
    <ligand>
        <name>ATP</name>
        <dbReference type="ChEBI" id="CHEBI:30616"/>
        <note>ligand shared between dimeric partners</note>
    </ligand>
</feature>
<keyword evidence="13" id="KW-1185">Reference proteome</keyword>
<dbReference type="NCBIfam" id="NF002098">
    <property type="entry name" value="PRK00943.1"/>
    <property type="match status" value="1"/>
</dbReference>
<dbReference type="AlphaFoldDB" id="A0A2U2BT36"/>
<evidence type="ECO:0000256" key="4">
    <source>
        <dbReference type="ARBA" id="ARBA00022741"/>
    </source>
</evidence>
<dbReference type="Proteomes" id="UP000245168">
    <property type="component" value="Unassembled WGS sequence"/>
</dbReference>
<feature type="binding site" evidence="9">
    <location>
        <position position="229"/>
    </location>
    <ligand>
        <name>Mg(2+)</name>
        <dbReference type="ChEBI" id="CHEBI:18420"/>
    </ligand>
</feature>
<feature type="active site" evidence="9">
    <location>
        <position position="19"/>
    </location>
</feature>
<dbReference type="SUPFAM" id="SSF55326">
    <property type="entry name" value="PurM N-terminal domain-like"/>
    <property type="match status" value="1"/>
</dbReference>
<dbReference type="InterPro" id="IPR010918">
    <property type="entry name" value="PurM-like_C_dom"/>
</dbReference>